<keyword evidence="5" id="KW-0812">Transmembrane</keyword>
<dbReference type="InterPro" id="IPR031463">
    <property type="entry name" value="Mic12"/>
</dbReference>
<dbReference type="AlphaFoldDB" id="A0A5N5QJK7"/>
<dbReference type="GO" id="GO:0042407">
    <property type="term" value="P:cristae formation"/>
    <property type="evidence" value="ECO:0007669"/>
    <property type="project" value="InterPro"/>
</dbReference>
<comment type="similarity">
    <text evidence="3 11">Belongs to the MICOS complex subunit Mic12 family.</text>
</comment>
<proteinExistence type="inferred from homology"/>
<evidence type="ECO:0000256" key="9">
    <source>
        <dbReference type="ARBA" id="ARBA00032159"/>
    </source>
</evidence>
<dbReference type="GO" id="GO:0044284">
    <property type="term" value="C:mitochondrial crista junction"/>
    <property type="evidence" value="ECO:0007669"/>
    <property type="project" value="InterPro"/>
</dbReference>
<evidence type="ECO:0000256" key="7">
    <source>
        <dbReference type="ARBA" id="ARBA00023128"/>
    </source>
</evidence>
<keyword evidence="11" id="KW-0999">Mitochondrion inner membrane</keyword>
<reference evidence="12 13" key="1">
    <citation type="journal article" date="2019" name="Fungal Biol. Biotechnol.">
        <title>Draft genome sequence of fastidious pathogen Ceratobasidium theobromae, which causes vascular-streak dieback in Theobroma cacao.</title>
        <authorList>
            <person name="Ali S.S."/>
            <person name="Asman A."/>
            <person name="Shao J."/>
            <person name="Firmansyah A.P."/>
            <person name="Susilo A.W."/>
            <person name="Rosmana A."/>
            <person name="McMahon P."/>
            <person name="Junaid M."/>
            <person name="Guest D."/>
            <person name="Kheng T.Y."/>
            <person name="Meinhardt L.W."/>
            <person name="Bailey B.A."/>
        </authorList>
    </citation>
    <scope>NUCLEOTIDE SEQUENCE [LARGE SCALE GENOMIC DNA]</scope>
    <source>
        <strain evidence="12 13">CT2</strain>
    </source>
</reference>
<gene>
    <name evidence="12" type="ORF">CTheo_4610</name>
</gene>
<dbReference type="Proteomes" id="UP000383932">
    <property type="component" value="Unassembled WGS sequence"/>
</dbReference>
<keyword evidence="6" id="KW-1133">Transmembrane helix</keyword>
<dbReference type="Pfam" id="PF17050">
    <property type="entry name" value="AIM5"/>
    <property type="match status" value="1"/>
</dbReference>
<comment type="function">
    <text evidence="1 11">Component of the MICOS complex, a large protein complex of the mitochondrial inner membrane that plays crucial roles in the maintenance of crista junctions, inner membrane architecture, and formation of contact sites to the outer membrane.</text>
</comment>
<dbReference type="EMBL" id="SSOP01000082">
    <property type="protein sequence ID" value="KAB5591932.1"/>
    <property type="molecule type" value="Genomic_DNA"/>
</dbReference>
<evidence type="ECO:0000256" key="4">
    <source>
        <dbReference type="ARBA" id="ARBA00018170"/>
    </source>
</evidence>
<comment type="caution">
    <text evidence="12">The sequence shown here is derived from an EMBL/GenBank/DDBJ whole genome shotgun (WGS) entry which is preliminary data.</text>
</comment>
<keyword evidence="13" id="KW-1185">Reference proteome</keyword>
<evidence type="ECO:0000256" key="5">
    <source>
        <dbReference type="ARBA" id="ARBA00022692"/>
    </source>
</evidence>
<organism evidence="12 13">
    <name type="scientific">Ceratobasidium theobromae</name>
    <dbReference type="NCBI Taxonomy" id="1582974"/>
    <lineage>
        <taxon>Eukaryota</taxon>
        <taxon>Fungi</taxon>
        <taxon>Dikarya</taxon>
        <taxon>Basidiomycota</taxon>
        <taxon>Agaricomycotina</taxon>
        <taxon>Agaricomycetes</taxon>
        <taxon>Cantharellales</taxon>
        <taxon>Ceratobasidiaceae</taxon>
        <taxon>Ceratobasidium</taxon>
    </lineage>
</organism>
<evidence type="ECO:0000313" key="12">
    <source>
        <dbReference type="EMBL" id="KAB5591932.1"/>
    </source>
</evidence>
<dbReference type="OrthoDB" id="3351225at2759"/>
<comment type="subunit">
    <text evidence="11">Component of the mitochondrial contact site and cristae organizing system (MICOS) complex.</text>
</comment>
<name>A0A5N5QJK7_9AGAM</name>
<accession>A0A5N5QJK7</accession>
<evidence type="ECO:0000256" key="6">
    <source>
        <dbReference type="ARBA" id="ARBA00022989"/>
    </source>
</evidence>
<sequence length="134" mass="15017">MSFLMGTAAGGLTAAAVSSSSIITEYGGTNGLIQTCGAVRSDLLWFLADIRNEDKLSKQRVSLHILSTELAKPPVPGPLPAAARIRRSPFREMVQQRWNKEIENAVMSAHRFGNEWDWRQQWDHLRKRVSSLVQ</sequence>
<protein>
    <recommendedName>
        <fullName evidence="4 11">MICOS complex subunit MIC12</fullName>
    </recommendedName>
    <alternativeName>
        <fullName evidence="10 11">Altered inheritance of mitochondria protein 5, mitochondrial</fullName>
    </alternativeName>
    <alternativeName>
        <fullName evidence="9 11">Found in mitochondrial proteome protein 51</fullName>
    </alternativeName>
</protein>
<evidence type="ECO:0000256" key="8">
    <source>
        <dbReference type="ARBA" id="ARBA00023136"/>
    </source>
</evidence>
<keyword evidence="8" id="KW-0472">Membrane</keyword>
<evidence type="ECO:0000256" key="11">
    <source>
        <dbReference type="RuleBase" id="RU363010"/>
    </source>
</evidence>
<evidence type="ECO:0000256" key="3">
    <source>
        <dbReference type="ARBA" id="ARBA00009188"/>
    </source>
</evidence>
<dbReference type="GO" id="GO:0061617">
    <property type="term" value="C:MICOS complex"/>
    <property type="evidence" value="ECO:0007669"/>
    <property type="project" value="UniProtKB-UniRule"/>
</dbReference>
<evidence type="ECO:0000256" key="1">
    <source>
        <dbReference type="ARBA" id="ARBA00002689"/>
    </source>
</evidence>
<keyword evidence="7 11" id="KW-0496">Mitochondrion</keyword>
<evidence type="ECO:0000256" key="10">
    <source>
        <dbReference type="ARBA" id="ARBA00032985"/>
    </source>
</evidence>
<evidence type="ECO:0000256" key="2">
    <source>
        <dbReference type="ARBA" id="ARBA00004370"/>
    </source>
</evidence>
<comment type="subcellular location">
    <subcellularLocation>
        <location evidence="2">Membrane</location>
    </subcellularLocation>
    <subcellularLocation>
        <location evidence="11">Mitochondrion inner membrane</location>
        <topology evidence="11">Single-pass membrane protein</topology>
    </subcellularLocation>
</comment>
<evidence type="ECO:0000313" key="13">
    <source>
        <dbReference type="Proteomes" id="UP000383932"/>
    </source>
</evidence>